<keyword evidence="4" id="KW-0378">Hydrolase</keyword>
<dbReference type="OMA" id="QWAFAQG"/>
<dbReference type="PRINTS" id="PR00481">
    <property type="entry name" value="LAMNOPPTDASE"/>
</dbReference>
<keyword evidence="2 6" id="KW-0031">Aminopeptidase</keyword>
<dbReference type="EMBL" id="JWZT01005148">
    <property type="protein sequence ID" value="KII62018.1"/>
    <property type="molecule type" value="Genomic_DNA"/>
</dbReference>
<dbReference type="GO" id="GO:0070006">
    <property type="term" value="F:metalloaminopeptidase activity"/>
    <property type="evidence" value="ECO:0007669"/>
    <property type="project" value="InterPro"/>
</dbReference>
<evidence type="ECO:0000313" key="7">
    <source>
        <dbReference type="Proteomes" id="UP000031668"/>
    </source>
</evidence>
<dbReference type="InterPro" id="IPR011356">
    <property type="entry name" value="Leucine_aapep/pepB"/>
</dbReference>
<dbReference type="GO" id="GO:0006508">
    <property type="term" value="P:proteolysis"/>
    <property type="evidence" value="ECO:0007669"/>
    <property type="project" value="UniProtKB-KW"/>
</dbReference>
<dbReference type="PANTHER" id="PTHR11963:SF23">
    <property type="entry name" value="CYTOSOL AMINOPEPTIDASE"/>
    <property type="match status" value="1"/>
</dbReference>
<dbReference type="GO" id="GO:0005737">
    <property type="term" value="C:cytoplasm"/>
    <property type="evidence" value="ECO:0007669"/>
    <property type="project" value="InterPro"/>
</dbReference>
<dbReference type="AlphaFoldDB" id="A0A0C2I9T7"/>
<dbReference type="PANTHER" id="PTHR11963">
    <property type="entry name" value="LEUCINE AMINOPEPTIDASE-RELATED"/>
    <property type="match status" value="1"/>
</dbReference>
<evidence type="ECO:0000256" key="3">
    <source>
        <dbReference type="ARBA" id="ARBA00022670"/>
    </source>
</evidence>
<feature type="domain" description="Cytosol aminopeptidase" evidence="5">
    <location>
        <begin position="7"/>
        <end position="311"/>
    </location>
</feature>
<evidence type="ECO:0000256" key="4">
    <source>
        <dbReference type="ARBA" id="ARBA00022801"/>
    </source>
</evidence>
<protein>
    <submittedName>
        <fullName evidence="6">Cytosol aminopeptidase</fullName>
    </submittedName>
</protein>
<evidence type="ECO:0000256" key="2">
    <source>
        <dbReference type="ARBA" id="ARBA00022438"/>
    </source>
</evidence>
<reference evidence="6 7" key="1">
    <citation type="journal article" date="2014" name="Genome Biol. Evol.">
        <title>The genome of the myxosporean Thelohanellus kitauei shows adaptations to nutrient acquisition within its fish host.</title>
        <authorList>
            <person name="Yang Y."/>
            <person name="Xiong J."/>
            <person name="Zhou Z."/>
            <person name="Huo F."/>
            <person name="Miao W."/>
            <person name="Ran C."/>
            <person name="Liu Y."/>
            <person name="Zhang J."/>
            <person name="Feng J."/>
            <person name="Wang M."/>
            <person name="Wang M."/>
            <person name="Wang L."/>
            <person name="Yao B."/>
        </authorList>
    </citation>
    <scope>NUCLEOTIDE SEQUENCE [LARGE SCALE GENOMIC DNA]</scope>
    <source>
        <strain evidence="6">Wuqing</strain>
    </source>
</reference>
<proteinExistence type="inferred from homology"/>
<dbReference type="Proteomes" id="UP000031668">
    <property type="component" value="Unassembled WGS sequence"/>
</dbReference>
<dbReference type="GO" id="GO:0030145">
    <property type="term" value="F:manganese ion binding"/>
    <property type="evidence" value="ECO:0007669"/>
    <property type="project" value="InterPro"/>
</dbReference>
<organism evidence="6 7">
    <name type="scientific">Thelohanellus kitauei</name>
    <name type="common">Myxosporean</name>
    <dbReference type="NCBI Taxonomy" id="669202"/>
    <lineage>
        <taxon>Eukaryota</taxon>
        <taxon>Metazoa</taxon>
        <taxon>Cnidaria</taxon>
        <taxon>Myxozoa</taxon>
        <taxon>Myxosporea</taxon>
        <taxon>Bivalvulida</taxon>
        <taxon>Platysporina</taxon>
        <taxon>Myxobolidae</taxon>
        <taxon>Thelohanellus</taxon>
    </lineage>
</organism>
<accession>A0A0C2I9T7</accession>
<dbReference type="SUPFAM" id="SSF53187">
    <property type="entry name" value="Zn-dependent exopeptidases"/>
    <property type="match status" value="1"/>
</dbReference>
<dbReference type="OrthoDB" id="412814at2759"/>
<evidence type="ECO:0000256" key="1">
    <source>
        <dbReference type="ARBA" id="ARBA00009528"/>
    </source>
</evidence>
<comment type="similarity">
    <text evidence="1">Belongs to the peptidase M17 family.</text>
</comment>
<sequence>MGESQCLAATLTETPSNLKIPTVYADHIRSLMPPSVECIIRDKEWIKGQNMNLFLGVNQGSVEPAVFIEAHYKGSDKKPIVLIGKGVVFDSGGISLKPSIGMGLMKADMMGSAVVFAVIRAVALLKLPIHVIALSPVTENLPSGSAYKPGDVLTAKNGITVEVDNPDCEGRLAMADTMTYAEIFDPAQVMDFATLTYGTRDSLASLASAVFSRSPQMIEEFKKSAALTGDRVWQMPLYKDFKKLLESHVADILNCTLKRDVSACTAAIFLSQFVKIKEWIHFDLAGVMTNDRPPYPYCPGGTTGRPTRTVVEYLKLQSEKK</sequence>
<dbReference type="InterPro" id="IPR000819">
    <property type="entry name" value="Peptidase_M17_C"/>
</dbReference>
<dbReference type="Pfam" id="PF00883">
    <property type="entry name" value="Peptidase_M17"/>
    <property type="match status" value="1"/>
</dbReference>
<gene>
    <name evidence="6" type="ORF">RF11_06708</name>
</gene>
<keyword evidence="7" id="KW-1185">Reference proteome</keyword>
<comment type="caution">
    <text evidence="6">The sequence shown here is derived from an EMBL/GenBank/DDBJ whole genome shotgun (WGS) entry which is preliminary data.</text>
</comment>
<dbReference type="Gene3D" id="3.40.630.10">
    <property type="entry name" value="Zn peptidases"/>
    <property type="match status" value="1"/>
</dbReference>
<name>A0A0C2I9T7_THEKT</name>
<evidence type="ECO:0000313" key="6">
    <source>
        <dbReference type="EMBL" id="KII62018.1"/>
    </source>
</evidence>
<evidence type="ECO:0000259" key="5">
    <source>
        <dbReference type="Pfam" id="PF00883"/>
    </source>
</evidence>
<keyword evidence="3" id="KW-0645">Protease</keyword>